<evidence type="ECO:0000313" key="2">
    <source>
        <dbReference type="EMBL" id="KAK7942384.1"/>
    </source>
</evidence>
<feature type="region of interest" description="Disordered" evidence="1">
    <location>
        <begin position="98"/>
        <end position="117"/>
    </location>
</feature>
<feature type="compositionally biased region" description="Basic and acidic residues" evidence="1">
    <location>
        <begin position="334"/>
        <end position="349"/>
    </location>
</feature>
<evidence type="ECO:0008006" key="4">
    <source>
        <dbReference type="Google" id="ProtNLM"/>
    </source>
</evidence>
<protein>
    <recommendedName>
        <fullName evidence="4">DNA repair protein</fullName>
    </recommendedName>
</protein>
<feature type="region of interest" description="Disordered" evidence="1">
    <location>
        <begin position="332"/>
        <end position="375"/>
    </location>
</feature>
<accession>A0ABR1PXN3</accession>
<dbReference type="RefSeq" id="XP_066694415.1">
    <property type="nucleotide sequence ID" value="XM_066847719.1"/>
</dbReference>
<sequence length="375" mass="42647">MPAKWTSSSHFVPARNSRHRTACLALYKALLTVAPKVSLPPDLATAFGTKHNPIVHHVRAAFRRNRADTSPRLVYPALQAGYRMLALLSRASAADAVATQEQQQQQSSASSPEQAAVEAFLRARRSERDATLAAKALHPPNSRTRPLLVRISPPPTPENPFPVPEYVAPNRPLPPSELGQREGKPGKRQIPRLEMAGDFPFLRLTKPQPALLSRVLHQKNKKRVERISAWTQFKEEDMLDAQEEDEWERELARLGLAEKEQKKKQPSTPRGRQQMTQAKHVVSSIEGDAETYEATIREHGLQYLSDVLNQEREDSVARADAMRDLIKAETALRQQEEEERRLERRRTWEGKMQQQQKPRILGAHSRFRQSLSDHI</sequence>
<reference evidence="2 3" key="1">
    <citation type="submission" date="2023-01" db="EMBL/GenBank/DDBJ databases">
        <title>Analysis of 21 Apiospora genomes using comparative genomics revels a genus with tremendous synthesis potential of carbohydrate active enzymes and secondary metabolites.</title>
        <authorList>
            <person name="Sorensen T."/>
        </authorList>
    </citation>
    <scope>NUCLEOTIDE SEQUENCE [LARGE SCALE GENOMIC DNA]</scope>
    <source>
        <strain evidence="2 3">CBS 24483</strain>
    </source>
</reference>
<feature type="region of interest" description="Disordered" evidence="1">
    <location>
        <begin position="132"/>
        <end position="160"/>
    </location>
</feature>
<evidence type="ECO:0000313" key="3">
    <source>
        <dbReference type="Proteomes" id="UP001391051"/>
    </source>
</evidence>
<proteinExistence type="predicted"/>
<keyword evidence="3" id="KW-1185">Reference proteome</keyword>
<feature type="compositionally biased region" description="Polar residues" evidence="1">
    <location>
        <begin position="266"/>
        <end position="277"/>
    </location>
</feature>
<name>A0ABR1PXN3_9PEZI</name>
<dbReference type="EMBL" id="JAQQWE010000008">
    <property type="protein sequence ID" value="KAK7942384.1"/>
    <property type="molecule type" value="Genomic_DNA"/>
</dbReference>
<feature type="region of interest" description="Disordered" evidence="1">
    <location>
        <begin position="257"/>
        <end position="279"/>
    </location>
</feature>
<organism evidence="2 3">
    <name type="scientific">Apiospora aurea</name>
    <dbReference type="NCBI Taxonomy" id="335848"/>
    <lineage>
        <taxon>Eukaryota</taxon>
        <taxon>Fungi</taxon>
        <taxon>Dikarya</taxon>
        <taxon>Ascomycota</taxon>
        <taxon>Pezizomycotina</taxon>
        <taxon>Sordariomycetes</taxon>
        <taxon>Xylariomycetidae</taxon>
        <taxon>Amphisphaeriales</taxon>
        <taxon>Apiosporaceae</taxon>
        <taxon>Apiospora</taxon>
    </lineage>
</organism>
<dbReference type="Proteomes" id="UP001391051">
    <property type="component" value="Unassembled WGS sequence"/>
</dbReference>
<comment type="caution">
    <text evidence="2">The sequence shown here is derived from an EMBL/GenBank/DDBJ whole genome shotgun (WGS) entry which is preliminary data.</text>
</comment>
<evidence type="ECO:0000256" key="1">
    <source>
        <dbReference type="SAM" id="MobiDB-lite"/>
    </source>
</evidence>
<dbReference type="GeneID" id="92080781"/>
<gene>
    <name evidence="2" type="ORF">PG986_011497</name>
</gene>